<evidence type="ECO:0000256" key="2">
    <source>
        <dbReference type="SAM" id="Phobius"/>
    </source>
</evidence>
<accession>A0A239VPX4</accession>
<dbReference type="GeneID" id="63460088"/>
<dbReference type="EMBL" id="LT906453">
    <property type="protein sequence ID" value="SNV23810.1"/>
    <property type="molecule type" value="Genomic_DNA"/>
</dbReference>
<dbReference type="AlphaFoldDB" id="A0A239VPX4"/>
<dbReference type="Proteomes" id="UP000242637">
    <property type="component" value="Chromosome 1"/>
</dbReference>
<organism evidence="3 4">
    <name type="scientific">Dermatophilus congolensis</name>
    <dbReference type="NCBI Taxonomy" id="1863"/>
    <lineage>
        <taxon>Bacteria</taxon>
        <taxon>Bacillati</taxon>
        <taxon>Actinomycetota</taxon>
        <taxon>Actinomycetes</taxon>
        <taxon>Micrococcales</taxon>
        <taxon>Dermatophilaceae</taxon>
        <taxon>Dermatophilus</taxon>
    </lineage>
</organism>
<evidence type="ECO:0000256" key="1">
    <source>
        <dbReference type="SAM" id="MobiDB-lite"/>
    </source>
</evidence>
<dbReference type="KEGG" id="dco:SAMEA4475696_1904"/>
<feature type="transmembrane region" description="Helical" evidence="2">
    <location>
        <begin position="136"/>
        <end position="153"/>
    </location>
</feature>
<evidence type="ECO:0000313" key="3">
    <source>
        <dbReference type="EMBL" id="SNV23810.1"/>
    </source>
</evidence>
<keyword evidence="2" id="KW-1133">Transmembrane helix</keyword>
<feature type="region of interest" description="Disordered" evidence="1">
    <location>
        <begin position="1"/>
        <end position="77"/>
    </location>
</feature>
<protein>
    <submittedName>
        <fullName evidence="3">Uncharacterized protein</fullName>
    </submittedName>
</protein>
<evidence type="ECO:0000313" key="4">
    <source>
        <dbReference type="Proteomes" id="UP000242637"/>
    </source>
</evidence>
<keyword evidence="2" id="KW-0812">Transmembrane</keyword>
<proteinExistence type="predicted"/>
<feature type="compositionally biased region" description="Basic and acidic residues" evidence="1">
    <location>
        <begin position="46"/>
        <end position="58"/>
    </location>
</feature>
<dbReference type="RefSeq" id="WP_051277115.1">
    <property type="nucleotide sequence ID" value="NZ_JAAFNI010000001.1"/>
</dbReference>
<feature type="transmembrane region" description="Helical" evidence="2">
    <location>
        <begin position="109"/>
        <end position="130"/>
    </location>
</feature>
<gene>
    <name evidence="3" type="ORF">SAMEA4475696_01904</name>
</gene>
<keyword evidence="2" id="KW-0472">Membrane</keyword>
<dbReference type="OrthoDB" id="4867773at2"/>
<keyword evidence="4" id="KW-1185">Reference proteome</keyword>
<reference evidence="3 4" key="1">
    <citation type="submission" date="2017-06" db="EMBL/GenBank/DDBJ databases">
        <authorList>
            <consortium name="Pathogen Informatics"/>
        </authorList>
    </citation>
    <scope>NUCLEOTIDE SEQUENCE [LARGE SCALE GENOMIC DNA]</scope>
    <source>
        <strain evidence="3 4">NCTC13039</strain>
    </source>
</reference>
<name>A0A239VPX4_9MICO</name>
<sequence>MSRMDTPRPGSHGDDKDGIDAAFAGIIANWDQVADRKPSTPESSTQEDKSAQSEERGTGMRRPTTPQEVFGSRVDLPRGWRTYTPAEEDEEEFVPPNPENPFHFHNPTLWGAVLGMVGGPLMLIVLVVFAPGAPRYLFWLAVVGTFVGFGLMVSRLPARRDPEEEDRNDGAVV</sequence>